<sequence length="115" mass="13369">MTEVDLQRLKEKLLRQRQEIFTSLRDLEAEWEVLGERDIEPEDAAQKAALTSLFDQMDTREKDRIEEIDLALTKMESASYGTCEECHKPISLQRLESLPATRFCIKCAGKQEEIH</sequence>
<dbReference type="EMBL" id="AP024233">
    <property type="protein sequence ID" value="BCO09915.1"/>
    <property type="molecule type" value="Genomic_DNA"/>
</dbReference>
<dbReference type="PROSITE" id="PS01102">
    <property type="entry name" value="ZF_DKSA_1"/>
    <property type="match status" value="1"/>
</dbReference>
<evidence type="ECO:0000259" key="5">
    <source>
        <dbReference type="Pfam" id="PF01258"/>
    </source>
</evidence>
<evidence type="ECO:0000256" key="4">
    <source>
        <dbReference type="PROSITE-ProRule" id="PRU00510"/>
    </source>
</evidence>
<dbReference type="RefSeq" id="WP_267926656.1">
    <property type="nucleotide sequence ID" value="NZ_AP024233.1"/>
</dbReference>
<dbReference type="InterPro" id="IPR000962">
    <property type="entry name" value="Znf_DskA_TraR"/>
</dbReference>
<gene>
    <name evidence="6" type="primary">dksA_2</name>
    <name evidence="6" type="ORF">GF1_22910</name>
</gene>
<accession>A0A915U321</accession>
<organism evidence="6 7">
    <name type="scientific">Desulfolithobacter dissulfuricans</name>
    <dbReference type="NCBI Taxonomy" id="2795293"/>
    <lineage>
        <taxon>Bacteria</taxon>
        <taxon>Pseudomonadati</taxon>
        <taxon>Thermodesulfobacteriota</taxon>
        <taxon>Desulfobulbia</taxon>
        <taxon>Desulfobulbales</taxon>
        <taxon>Desulfobulbaceae</taxon>
        <taxon>Desulfolithobacter</taxon>
    </lineage>
</organism>
<dbReference type="Proteomes" id="UP001063350">
    <property type="component" value="Chromosome"/>
</dbReference>
<dbReference type="GO" id="GO:0008270">
    <property type="term" value="F:zinc ion binding"/>
    <property type="evidence" value="ECO:0007669"/>
    <property type="project" value="UniProtKB-KW"/>
</dbReference>
<dbReference type="SUPFAM" id="SSF57716">
    <property type="entry name" value="Glucocorticoid receptor-like (DNA-binding domain)"/>
    <property type="match status" value="1"/>
</dbReference>
<dbReference type="KEGG" id="ddu:GF1_22910"/>
<evidence type="ECO:0000313" key="7">
    <source>
        <dbReference type="Proteomes" id="UP001063350"/>
    </source>
</evidence>
<keyword evidence="7" id="KW-1185">Reference proteome</keyword>
<evidence type="ECO:0000256" key="2">
    <source>
        <dbReference type="ARBA" id="ARBA00022771"/>
    </source>
</evidence>
<dbReference type="PANTHER" id="PTHR33823">
    <property type="entry name" value="RNA POLYMERASE-BINDING TRANSCRIPTION FACTOR DKSA-RELATED"/>
    <property type="match status" value="1"/>
</dbReference>
<dbReference type="PROSITE" id="PS51128">
    <property type="entry name" value="ZF_DKSA_2"/>
    <property type="match status" value="1"/>
</dbReference>
<dbReference type="Pfam" id="PF01258">
    <property type="entry name" value="zf-dskA_traR"/>
    <property type="match status" value="1"/>
</dbReference>
<evidence type="ECO:0000313" key="6">
    <source>
        <dbReference type="EMBL" id="BCO09915.1"/>
    </source>
</evidence>
<proteinExistence type="predicted"/>
<keyword evidence="2" id="KW-0863">Zinc-finger</keyword>
<evidence type="ECO:0000256" key="3">
    <source>
        <dbReference type="ARBA" id="ARBA00022833"/>
    </source>
</evidence>
<dbReference type="InterPro" id="IPR037187">
    <property type="entry name" value="DnaK_N"/>
</dbReference>
<dbReference type="InterPro" id="IPR020458">
    <property type="entry name" value="Znf_DskA_TraR_CS"/>
</dbReference>
<dbReference type="Gene3D" id="1.20.120.910">
    <property type="entry name" value="DksA, coiled-coil domain"/>
    <property type="match status" value="1"/>
</dbReference>
<dbReference type="PANTHER" id="PTHR33823:SF4">
    <property type="entry name" value="GENERAL STRESS PROTEIN 16O"/>
    <property type="match status" value="1"/>
</dbReference>
<dbReference type="SUPFAM" id="SSF109635">
    <property type="entry name" value="DnaK suppressor protein DksA, alpha-hairpin domain"/>
    <property type="match status" value="1"/>
</dbReference>
<reference evidence="6" key="1">
    <citation type="submission" date="2020-12" db="EMBL/GenBank/DDBJ databases">
        <title>Desulfobium dissulfuricans gen. nov., sp. nov., a novel mesophilic, sulfate-reducing bacterium isolated from a deep-sea hydrothermal vent.</title>
        <authorList>
            <person name="Hashimoto Y."/>
            <person name="Tame A."/>
            <person name="Sawayama S."/>
            <person name="Miyazaki J."/>
            <person name="Takai K."/>
            <person name="Nakagawa S."/>
        </authorList>
    </citation>
    <scope>NUCLEOTIDE SEQUENCE</scope>
    <source>
        <strain evidence="6">GF1</strain>
    </source>
</reference>
<feature type="domain" description="Zinc finger DksA/TraR C4-type" evidence="5">
    <location>
        <begin position="79"/>
        <end position="112"/>
    </location>
</feature>
<keyword evidence="1" id="KW-0479">Metal-binding</keyword>
<feature type="zinc finger region" description="dksA C4-type" evidence="4">
    <location>
        <begin position="83"/>
        <end position="107"/>
    </location>
</feature>
<protein>
    <submittedName>
        <fullName evidence="6">RNA polymerase-binding transcription factor DksA</fullName>
    </submittedName>
</protein>
<evidence type="ECO:0000256" key="1">
    <source>
        <dbReference type="ARBA" id="ARBA00022723"/>
    </source>
</evidence>
<name>A0A915U321_9BACT</name>
<keyword evidence="3" id="KW-0862">Zinc</keyword>
<dbReference type="AlphaFoldDB" id="A0A915U321"/>